<feature type="chain" id="PRO_5007465588" evidence="1">
    <location>
        <begin position="21"/>
        <end position="537"/>
    </location>
</feature>
<name>A0A135I3L9_9GAMM</name>
<keyword evidence="3" id="KW-1185">Reference proteome</keyword>
<dbReference type="STRING" id="294935.ATN88_13450"/>
<dbReference type="RefSeq" id="WP_067419676.1">
    <property type="nucleotide sequence ID" value="NZ_LNTY01000058.1"/>
</dbReference>
<gene>
    <name evidence="2" type="ORF">ATN88_13450</name>
</gene>
<evidence type="ECO:0000313" key="2">
    <source>
        <dbReference type="EMBL" id="KXF80033.1"/>
    </source>
</evidence>
<accession>A0A135I3L9</accession>
<comment type="caution">
    <text evidence="2">The sequence shown here is derived from an EMBL/GenBank/DDBJ whole genome shotgun (WGS) entry which is preliminary data.</text>
</comment>
<sequence>MIIKNVLAILILLFSFHVSASYINYFPGPAQAPRSANPNSDNSELFMNGNGYIVNLGAGTVEIGFNKYSPRGQEKHCSTDGKTFEKCVNNKDLRGDNAGLVLIKDSELDPREFPGEWDGSRDNLKPTDPKFKIVRVSQNLSLDSGVYHFGELVVGNGKSITVKGKVEIHVNQLHLNGSAKVNLNGVPENLTIWVHGGDGEVNDMPSVQLNYGSTVHGYIYTQAGVDFGGNNDVLGAVTANNIKMNQNSTITYSSLYADYKLVMTPKNTYSSSCSRVPITFQVMDKNGELLKDISGNLEATITRQQEHSCWAISPESTCFSSPAKVLLTEGSRTLWLQSDANNTVNVSAEFYSDKTGILREIGGRYRFAPVSFRVTPEPVKMVAGKPQFLSLEAVAATGGQCEVVGDYNGIKTLAIGETQYLSPNYVDGTEAPTSLEFLNVPLEKFKLVTFVDGLAKDAFEVRYADAGQLSFSLYEFDINEIDPALNQQDKAADEDNRVRGTAYLDVRPYTLLFVTPMRIKDIRLKMMHLPMQVPHSV</sequence>
<dbReference type="Proteomes" id="UP000070529">
    <property type="component" value="Unassembled WGS sequence"/>
</dbReference>
<dbReference type="EMBL" id="LNTY01000058">
    <property type="protein sequence ID" value="KXF80033.1"/>
    <property type="molecule type" value="Genomic_DNA"/>
</dbReference>
<evidence type="ECO:0000313" key="3">
    <source>
        <dbReference type="Proteomes" id="UP000070529"/>
    </source>
</evidence>
<reference evidence="2 3" key="1">
    <citation type="submission" date="2015-11" db="EMBL/GenBank/DDBJ databases">
        <title>Genomic Taxonomy of the Vibrionaceae.</title>
        <authorList>
            <person name="Gomez-Gil B."/>
            <person name="Enciso-Ibarra J."/>
        </authorList>
    </citation>
    <scope>NUCLEOTIDE SEQUENCE [LARGE SCALE GENOMIC DNA]</scope>
    <source>
        <strain evidence="2 3">CAIM 912</strain>
    </source>
</reference>
<evidence type="ECO:0000256" key="1">
    <source>
        <dbReference type="SAM" id="SignalP"/>
    </source>
</evidence>
<feature type="signal peptide" evidence="1">
    <location>
        <begin position="1"/>
        <end position="20"/>
    </location>
</feature>
<keyword evidence="1" id="KW-0732">Signal</keyword>
<dbReference type="OrthoDB" id="9790247at2"/>
<organism evidence="2 3">
    <name type="scientific">Enterovibrio coralii</name>
    <dbReference type="NCBI Taxonomy" id="294935"/>
    <lineage>
        <taxon>Bacteria</taxon>
        <taxon>Pseudomonadati</taxon>
        <taxon>Pseudomonadota</taxon>
        <taxon>Gammaproteobacteria</taxon>
        <taxon>Vibrionales</taxon>
        <taxon>Vibrionaceae</taxon>
        <taxon>Enterovibrio</taxon>
    </lineage>
</organism>
<proteinExistence type="predicted"/>
<dbReference type="AlphaFoldDB" id="A0A135I3L9"/>
<protein>
    <submittedName>
        <fullName evidence="2">Uncharacterized protein</fullName>
    </submittedName>
</protein>